<reference evidence="3" key="1">
    <citation type="submission" date="2023-05" db="EMBL/GenBank/DDBJ databases">
        <title>Nepenthes gracilis genome sequencing.</title>
        <authorList>
            <person name="Fukushima K."/>
        </authorList>
    </citation>
    <scope>NUCLEOTIDE SEQUENCE</scope>
    <source>
        <strain evidence="3">SING2019-196</strain>
    </source>
</reference>
<accession>A0AAD3SU62</accession>
<name>A0AAD3SU62_NEPGR</name>
<feature type="compositionally biased region" description="Polar residues" evidence="2">
    <location>
        <begin position="1166"/>
        <end position="1196"/>
    </location>
</feature>
<feature type="region of interest" description="Disordered" evidence="2">
    <location>
        <begin position="272"/>
        <end position="301"/>
    </location>
</feature>
<keyword evidence="1" id="KW-0175">Coiled coil</keyword>
<dbReference type="EMBL" id="BSYO01000017">
    <property type="protein sequence ID" value="GMH17019.1"/>
    <property type="molecule type" value="Genomic_DNA"/>
</dbReference>
<evidence type="ECO:0000256" key="2">
    <source>
        <dbReference type="SAM" id="MobiDB-lite"/>
    </source>
</evidence>
<feature type="compositionally biased region" description="Polar residues" evidence="2">
    <location>
        <begin position="7"/>
        <end position="21"/>
    </location>
</feature>
<gene>
    <name evidence="3" type="ORF">Nepgr_018860</name>
</gene>
<protein>
    <submittedName>
        <fullName evidence="3">Uncharacterized protein</fullName>
    </submittedName>
</protein>
<evidence type="ECO:0000256" key="1">
    <source>
        <dbReference type="SAM" id="Coils"/>
    </source>
</evidence>
<organism evidence="3 4">
    <name type="scientific">Nepenthes gracilis</name>
    <name type="common">Slender pitcher plant</name>
    <dbReference type="NCBI Taxonomy" id="150966"/>
    <lineage>
        <taxon>Eukaryota</taxon>
        <taxon>Viridiplantae</taxon>
        <taxon>Streptophyta</taxon>
        <taxon>Embryophyta</taxon>
        <taxon>Tracheophyta</taxon>
        <taxon>Spermatophyta</taxon>
        <taxon>Magnoliopsida</taxon>
        <taxon>eudicotyledons</taxon>
        <taxon>Gunneridae</taxon>
        <taxon>Pentapetalae</taxon>
        <taxon>Caryophyllales</taxon>
        <taxon>Nepenthaceae</taxon>
        <taxon>Nepenthes</taxon>
    </lineage>
</organism>
<comment type="caution">
    <text evidence="3">The sequence shown here is derived from an EMBL/GenBank/DDBJ whole genome shotgun (WGS) entry which is preliminary data.</text>
</comment>
<feature type="region of interest" description="Disordered" evidence="2">
    <location>
        <begin position="1138"/>
        <end position="1196"/>
    </location>
</feature>
<feature type="region of interest" description="Disordered" evidence="2">
    <location>
        <begin position="1"/>
        <end position="21"/>
    </location>
</feature>
<evidence type="ECO:0000313" key="3">
    <source>
        <dbReference type="EMBL" id="GMH17019.1"/>
    </source>
</evidence>
<dbReference type="PANTHER" id="PTHR31267:SF2">
    <property type="entry name" value="EXPRESSED PROTEIN"/>
    <property type="match status" value="1"/>
</dbReference>
<evidence type="ECO:0000313" key="4">
    <source>
        <dbReference type="Proteomes" id="UP001279734"/>
    </source>
</evidence>
<keyword evidence="4" id="KW-1185">Reference proteome</keyword>
<feature type="compositionally biased region" description="Basic and acidic residues" evidence="2">
    <location>
        <begin position="635"/>
        <end position="654"/>
    </location>
</feature>
<dbReference type="Proteomes" id="UP001279734">
    <property type="component" value="Unassembled WGS sequence"/>
</dbReference>
<dbReference type="PANTHER" id="PTHR31267">
    <property type="entry name" value="DENTIN SIALOPHOSPHOPROTEIN-LIKE PROTEIN"/>
    <property type="match status" value="1"/>
</dbReference>
<feature type="region of interest" description="Disordered" evidence="2">
    <location>
        <begin position="377"/>
        <end position="463"/>
    </location>
</feature>
<proteinExistence type="predicted"/>
<sequence length="1639" mass="179237">MSRGLPTRQSQHSSPQQINTNSLSFGTMEATVNFDFLGAQQRMNSQQPEILQSFPRQQSGISDAHLLQQQVMLKQMQEMHRQQQLQQLEAIQRNSLNHISTFPNQAAGNHLPAFHNDTPLNAGPDYPWSSQVMSGNTNWLQRGMSARVQGYSNGVMITPEPGQALHLMSLMPQQASQSLYGVSGPGARAADTFLHGQIDKPEMHQLSVQSSSLSANQHALFPDQVIMPEGATVPRHLFENKSSFEHVSSHDSGNFFNMKSFHQLKQINATLPEQGVRQDVAGSSESIDEKPEKQVASSQAAVPLDPTEEKILFGSDDNIWEAFGGSLATGSDSYTHLDGAIPSVQSGSWSALMQSAVAESFSSDIGMQGEWSGVGVQNSGSLTKNQQPSMFHGSNKQTAWVDGSQSSSLSSRKFPNDANLSNNYHTGSGFQQSFLNQPRESLQTRSSQQSSEEGRKWLDCSQPQMPVEGNQIPEIAYSSAEFNSKGIAGSWSNQQSMTFHDSQPYKRQSGLNFIESVPQHGSTISKSQGFLLSDDCDRGVSGNIGHGNSMSRLDSVPDSNFEMASPKFSSKDEIAVPNSGIITVNQEPSLKRSENQLNFWRTVTPSLKSRIDDSRKYQQQWNKGPQILDSSMNSSDREVLMHEAAEADRKENSSDSHGSNLSHHAPMSSLRDNVWSADGDTNSLPVNKQKSFGQAGWKTAATRKFKHHPMGDLNMDVETAYGTKHYVQSQNMSYPQSGGQRTHVGQLRFLHSVTSNSTDSEKLQQHASNVHGDIKVSYGVPSSGINPGFVPDGSAFLDRSCISASDKTIPSSQNMLELLHKVDQSEKQRSLVQFSSNRLSDMHDAENSDGTVGHDKKWLSASQSFGLQLAPPSQGLPITNIRVASQTTSLNITYPISSNVVIDHGDKAHALLTPAASLQSLPPLYETHKVESRNNRSGLVGQIDDNALQNNMPASFSTPFAPGSVFLGGLVPNQHINDGGGKIITDHPMHISFDGVSHGKHTDDSRDRAHLAQFSVSSAAGSTSYDALAPPGEASLMDQSDVRVSMHQVQLMDVSVTPQSSGIYGIGLPQRDASAMVPNLLNDITTQQQMLASQSHNTSGLLKSQFQSNLSLKASSCTQLKQSDEDAPRKGNSVKSIDVISGDEQPAVEADPNQKMASESRGKESFVTNPSDDSLSKSAITQRETESFTHSLKPNNNLHDNYTFLHQIHAMKSVEMDHGDRPLKRFRGPDNGLDVQHLAVKDGERFSGGLSCLVSDESAIHSKGPSFSPEPVIDMLSSGHGDSQNLNGDNITPKVEHPHISPQMAPSWFDQYGPLKNQPLLPMHDARSTQTATGLEPQFIISKSPKSLVPDHSVQQINAVIDTGQVANAMHTSTSVLLDQFSSPYPLAPGVITTAGSSVRFKKRKNATADLLPWHEEVELGSQRHQTIRSAEAEWAQAANRLMEKAEDETDMNEDVLYVNQSRRRIILTTQLMQQVLRPPPAAILSLDTELNYETVAYFVARLAVGDACSVICCLENVSHLNSGKPLSKKLKVSESIRDHYFSKVVEDLVNRARSLENDLLRLENRASILDLRLECQDLERFSVINRFAKFHGRGQADGAKISSSSSSTAVALRAFTQRYVNAHPMPMNLPDGVQCLSL</sequence>
<feature type="region of interest" description="Disordered" evidence="2">
    <location>
        <begin position="611"/>
        <end position="691"/>
    </location>
</feature>
<feature type="compositionally biased region" description="Polar residues" evidence="2">
    <location>
        <begin position="679"/>
        <end position="691"/>
    </location>
</feature>
<feature type="coiled-coil region" evidence="1">
    <location>
        <begin position="1546"/>
        <end position="1573"/>
    </location>
</feature>
<feature type="compositionally biased region" description="Polar residues" evidence="2">
    <location>
        <begin position="617"/>
        <end position="634"/>
    </location>
</feature>
<feature type="compositionally biased region" description="Polar residues" evidence="2">
    <location>
        <begin position="377"/>
        <end position="451"/>
    </location>
</feature>